<dbReference type="GO" id="GO:0005524">
    <property type="term" value="F:ATP binding"/>
    <property type="evidence" value="ECO:0007669"/>
    <property type="project" value="TreeGrafter"/>
</dbReference>
<organism evidence="6 7">
    <name type="scientific">Neolewinella aquimaris</name>
    <dbReference type="NCBI Taxonomy" id="1835722"/>
    <lineage>
        <taxon>Bacteria</taxon>
        <taxon>Pseudomonadati</taxon>
        <taxon>Bacteroidota</taxon>
        <taxon>Saprospiria</taxon>
        <taxon>Saprospirales</taxon>
        <taxon>Lewinellaceae</taxon>
        <taxon>Neolewinella</taxon>
    </lineage>
</organism>
<dbReference type="GO" id="GO:0030378">
    <property type="term" value="F:serine racemase activity"/>
    <property type="evidence" value="ECO:0007669"/>
    <property type="project" value="TreeGrafter"/>
</dbReference>
<comment type="similarity">
    <text evidence="2">Belongs to the serine/threonine dehydratase family.</text>
</comment>
<proteinExistence type="inferred from homology"/>
<feature type="domain" description="Tryptophan synthase beta chain-like PALP" evidence="5">
    <location>
        <begin position="25"/>
        <end position="312"/>
    </location>
</feature>
<comment type="cofactor">
    <cofactor evidence="1">
        <name>pyridoxal 5'-phosphate</name>
        <dbReference type="ChEBI" id="CHEBI:597326"/>
    </cofactor>
</comment>
<dbReference type="GO" id="GO:0004794">
    <property type="term" value="F:threonine deaminase activity"/>
    <property type="evidence" value="ECO:0007669"/>
    <property type="project" value="UniProtKB-EC"/>
</dbReference>
<accession>A0A840E1Y4</accession>
<dbReference type="Gene3D" id="3.40.50.1100">
    <property type="match status" value="2"/>
</dbReference>
<dbReference type="SUPFAM" id="SSF53686">
    <property type="entry name" value="Tryptophan synthase beta subunit-like PLP-dependent enzymes"/>
    <property type="match status" value="1"/>
</dbReference>
<dbReference type="InterPro" id="IPR001926">
    <property type="entry name" value="TrpB-like_PALP"/>
</dbReference>
<evidence type="ECO:0000259" key="5">
    <source>
        <dbReference type="Pfam" id="PF00291"/>
    </source>
</evidence>
<dbReference type="Pfam" id="PF00291">
    <property type="entry name" value="PALP"/>
    <property type="match status" value="1"/>
</dbReference>
<dbReference type="Proteomes" id="UP000576209">
    <property type="component" value="Unassembled WGS sequence"/>
</dbReference>
<evidence type="ECO:0000313" key="7">
    <source>
        <dbReference type="Proteomes" id="UP000576209"/>
    </source>
</evidence>
<dbReference type="GO" id="GO:0003941">
    <property type="term" value="F:L-serine ammonia-lyase activity"/>
    <property type="evidence" value="ECO:0007669"/>
    <property type="project" value="TreeGrafter"/>
</dbReference>
<dbReference type="InterPro" id="IPR036052">
    <property type="entry name" value="TrpB-like_PALP_sf"/>
</dbReference>
<dbReference type="PANTHER" id="PTHR43050">
    <property type="entry name" value="SERINE / THREONINE RACEMASE FAMILY MEMBER"/>
    <property type="match status" value="1"/>
</dbReference>
<gene>
    <name evidence="6" type="ORF">GGR28_000316</name>
</gene>
<evidence type="ECO:0000256" key="4">
    <source>
        <dbReference type="ARBA" id="ARBA00023239"/>
    </source>
</evidence>
<keyword evidence="7" id="KW-1185">Reference proteome</keyword>
<evidence type="ECO:0000256" key="2">
    <source>
        <dbReference type="ARBA" id="ARBA00010869"/>
    </source>
</evidence>
<dbReference type="FunFam" id="3.40.50.1100:FF:000007">
    <property type="entry name" value="L-threonine dehydratase catabolic TdcB"/>
    <property type="match status" value="1"/>
</dbReference>
<reference evidence="6 7" key="1">
    <citation type="submission" date="2020-08" db="EMBL/GenBank/DDBJ databases">
        <title>Genomic Encyclopedia of Type Strains, Phase IV (KMG-IV): sequencing the most valuable type-strain genomes for metagenomic binning, comparative biology and taxonomic classification.</title>
        <authorList>
            <person name="Goeker M."/>
        </authorList>
    </citation>
    <scope>NUCLEOTIDE SEQUENCE [LARGE SCALE GENOMIC DNA]</scope>
    <source>
        <strain evidence="6 7">DSM 105137</strain>
    </source>
</reference>
<dbReference type="GO" id="GO:0008721">
    <property type="term" value="F:D-serine ammonia-lyase activity"/>
    <property type="evidence" value="ECO:0007669"/>
    <property type="project" value="TreeGrafter"/>
</dbReference>
<dbReference type="PANTHER" id="PTHR43050:SF1">
    <property type="entry name" value="SERINE RACEMASE"/>
    <property type="match status" value="1"/>
</dbReference>
<dbReference type="GO" id="GO:0030170">
    <property type="term" value="F:pyridoxal phosphate binding"/>
    <property type="evidence" value="ECO:0007669"/>
    <property type="project" value="TreeGrafter"/>
</dbReference>
<dbReference type="AlphaFoldDB" id="A0A840E1Y4"/>
<evidence type="ECO:0000313" key="6">
    <source>
        <dbReference type="EMBL" id="MBB4077715.1"/>
    </source>
</evidence>
<dbReference type="RefSeq" id="WP_183493958.1">
    <property type="nucleotide sequence ID" value="NZ_JACIFF010000001.1"/>
</dbReference>
<sequence>MIELQPLNVIPNQADLLVTHEAIHPFVHRTPVLTNRSIDRMAGAKLYFKCENFQRIGAFKMRGGASAALRFTPAERLRGLATHSSGNHAQAVARAAQELGVPAYIVMPHDAPRVKIAAVEGYGATIFYCNNTPRERQQALDSVVERTGAAFIHPFDDYGVIAGQATAGMELIEDTSVVLDCIITPVGGGGLLAGTALAARYFSVKAQVYGAEPEAVDDAARSLVSGKIEINESNVTVADGLRTNLGERTFAVIHRYVPKIFLVSEQEIVAAMRLIWERMKIIVEPSCAVPLAAVLRYPEEFAEKEVGIILTGGNVDVDKLPF</sequence>
<dbReference type="CDD" id="cd01562">
    <property type="entry name" value="Thr-dehyd"/>
    <property type="match status" value="1"/>
</dbReference>
<evidence type="ECO:0000256" key="1">
    <source>
        <dbReference type="ARBA" id="ARBA00001933"/>
    </source>
</evidence>
<protein>
    <submittedName>
        <fullName evidence="6">Threonine dehydratase</fullName>
        <ecNumber evidence="6">4.3.1.19</ecNumber>
    </submittedName>
</protein>
<comment type="caution">
    <text evidence="6">The sequence shown here is derived from an EMBL/GenBank/DDBJ whole genome shotgun (WGS) entry which is preliminary data.</text>
</comment>
<dbReference type="GO" id="GO:0070179">
    <property type="term" value="P:D-serine biosynthetic process"/>
    <property type="evidence" value="ECO:0007669"/>
    <property type="project" value="TreeGrafter"/>
</dbReference>
<keyword evidence="3" id="KW-0663">Pyridoxal phosphate</keyword>
<evidence type="ECO:0000256" key="3">
    <source>
        <dbReference type="ARBA" id="ARBA00022898"/>
    </source>
</evidence>
<dbReference type="EC" id="4.3.1.19" evidence="6"/>
<dbReference type="GO" id="GO:0018114">
    <property type="term" value="F:threonine racemase activity"/>
    <property type="evidence" value="ECO:0007669"/>
    <property type="project" value="TreeGrafter"/>
</dbReference>
<dbReference type="EMBL" id="JACIFF010000001">
    <property type="protein sequence ID" value="MBB4077715.1"/>
    <property type="molecule type" value="Genomic_DNA"/>
</dbReference>
<dbReference type="GO" id="GO:0000287">
    <property type="term" value="F:magnesium ion binding"/>
    <property type="evidence" value="ECO:0007669"/>
    <property type="project" value="TreeGrafter"/>
</dbReference>
<name>A0A840E1Y4_9BACT</name>
<keyword evidence="4 6" id="KW-0456">Lyase</keyword>